<evidence type="ECO:0000256" key="8">
    <source>
        <dbReference type="ARBA" id="ARBA00022777"/>
    </source>
</evidence>
<evidence type="ECO:0000256" key="11">
    <source>
        <dbReference type="ARBA" id="ARBA00023012"/>
    </source>
</evidence>
<dbReference type="InterPro" id="IPR003661">
    <property type="entry name" value="HisK_dim/P_dom"/>
</dbReference>
<organism evidence="16 17">
    <name type="scientific">Pseudobacteroides cellulosolvens ATCC 35603 = DSM 2933</name>
    <dbReference type="NCBI Taxonomy" id="398512"/>
    <lineage>
        <taxon>Bacteria</taxon>
        <taxon>Bacillati</taxon>
        <taxon>Bacillota</taxon>
        <taxon>Clostridia</taxon>
        <taxon>Eubacteriales</taxon>
        <taxon>Oscillospiraceae</taxon>
        <taxon>Pseudobacteroides</taxon>
    </lineage>
</organism>
<dbReference type="SUPFAM" id="SSF55785">
    <property type="entry name" value="PYP-like sensor domain (PAS domain)"/>
    <property type="match status" value="1"/>
</dbReference>
<evidence type="ECO:0000313" key="16">
    <source>
        <dbReference type="EMBL" id="KNY28093.1"/>
    </source>
</evidence>
<dbReference type="InterPro" id="IPR005467">
    <property type="entry name" value="His_kinase_dom"/>
</dbReference>
<dbReference type="Pfam" id="PF00512">
    <property type="entry name" value="HisKA"/>
    <property type="match status" value="1"/>
</dbReference>
<evidence type="ECO:0000256" key="5">
    <source>
        <dbReference type="ARBA" id="ARBA00022679"/>
    </source>
</evidence>
<dbReference type="InterPro" id="IPR036097">
    <property type="entry name" value="HisK_dim/P_sf"/>
</dbReference>
<evidence type="ECO:0000313" key="17">
    <source>
        <dbReference type="Proteomes" id="UP000036923"/>
    </source>
</evidence>
<dbReference type="Pfam" id="PF13426">
    <property type="entry name" value="PAS_9"/>
    <property type="match status" value="1"/>
</dbReference>
<dbReference type="PROSITE" id="PS50113">
    <property type="entry name" value="PAC"/>
    <property type="match status" value="1"/>
</dbReference>
<dbReference type="Gene3D" id="3.30.450.20">
    <property type="entry name" value="PAS domain"/>
    <property type="match status" value="1"/>
</dbReference>
<dbReference type="GO" id="GO:0016020">
    <property type="term" value="C:membrane"/>
    <property type="evidence" value="ECO:0007669"/>
    <property type="project" value="UniProtKB-SubCell"/>
</dbReference>
<dbReference type="InterPro" id="IPR004358">
    <property type="entry name" value="Sig_transdc_His_kin-like_C"/>
</dbReference>
<dbReference type="InterPro" id="IPR025201">
    <property type="entry name" value="KdpD_TM"/>
</dbReference>
<dbReference type="Pfam" id="PF13493">
    <property type="entry name" value="DUF4118"/>
    <property type="match status" value="1"/>
</dbReference>
<dbReference type="AlphaFoldDB" id="A0A0L6JQN2"/>
<keyword evidence="4" id="KW-0597">Phosphoprotein</keyword>
<dbReference type="PROSITE" id="PS50109">
    <property type="entry name" value="HIS_KIN"/>
    <property type="match status" value="1"/>
</dbReference>
<keyword evidence="12 13" id="KW-0472">Membrane</keyword>
<dbReference type="InterPro" id="IPR000014">
    <property type="entry name" value="PAS"/>
</dbReference>
<accession>A0A0L6JQN2</accession>
<evidence type="ECO:0000256" key="6">
    <source>
        <dbReference type="ARBA" id="ARBA00022692"/>
    </source>
</evidence>
<dbReference type="Pfam" id="PF02518">
    <property type="entry name" value="HATPase_c"/>
    <property type="match status" value="1"/>
</dbReference>
<dbReference type="Gene3D" id="3.30.565.10">
    <property type="entry name" value="Histidine kinase-like ATPase, C-terminal domain"/>
    <property type="match status" value="1"/>
</dbReference>
<evidence type="ECO:0000256" key="10">
    <source>
        <dbReference type="ARBA" id="ARBA00022989"/>
    </source>
</evidence>
<dbReference type="EMBL" id="LGTC01000001">
    <property type="protein sequence ID" value="KNY28093.1"/>
    <property type="molecule type" value="Genomic_DNA"/>
</dbReference>
<dbReference type="Gene3D" id="1.20.120.620">
    <property type="entry name" value="Backbone structure of the membrane domain of e. Coli histidine kinase receptor kdpd"/>
    <property type="match status" value="1"/>
</dbReference>
<sequence length="465" mass="52026">MKNKIRIKVLLAILIIAISLLHYFGGDKDLPIHNFYRLFYYIPIILSAFNFGFRGGITASLAVSLIYSPYILLSLQAFNVQAINEFLDVILFFTVGAVTGTLVEKKNFNLVKLDEELKRYKLLENYTNSIIESIRSGVIAVNNDMLVTMVNQEAKNILGTGCECIGQNFTDIFALHDKVKDSVYRAFKEKISNESIELIINKNGKEMIIKVSVYPLNFENVKKGLVIIIDDITELKKMQMELMRNEKLVAIGELSTGVAHEIRNPLGIIKAIEQTMKKELKDNPEALKELDIIDEEVERANKVVKTLMDFGRPPRGEKSVYPLDCVVEDVLNITNKYITQHGVKVIFNKTGDTSSFIDRDLLKQAFVNIIFNAVQAMPDGGTLGISVVNINENLIKAVFEDTGIGINKESIDKIFNPFYTAKKDGTGLGLSIVHRIVKEHGGTVKVSSIEGKGTVFEVMLPVRGI</sequence>
<keyword evidence="9" id="KW-0067">ATP-binding</keyword>
<evidence type="ECO:0000259" key="15">
    <source>
        <dbReference type="PROSITE" id="PS50113"/>
    </source>
</evidence>
<dbReference type="Gene3D" id="1.10.287.130">
    <property type="match status" value="1"/>
</dbReference>
<evidence type="ECO:0000256" key="2">
    <source>
        <dbReference type="ARBA" id="ARBA00004141"/>
    </source>
</evidence>
<feature type="domain" description="Histidine kinase" evidence="14">
    <location>
        <begin position="257"/>
        <end position="464"/>
    </location>
</feature>
<dbReference type="CDD" id="cd00130">
    <property type="entry name" value="PAS"/>
    <property type="match status" value="1"/>
</dbReference>
<dbReference type="PRINTS" id="PR00344">
    <property type="entry name" value="BCTRLSENSOR"/>
</dbReference>
<evidence type="ECO:0000256" key="13">
    <source>
        <dbReference type="SAM" id="Phobius"/>
    </source>
</evidence>
<gene>
    <name evidence="16" type="ORF">Bccel_3364</name>
</gene>
<dbReference type="RefSeq" id="WP_050753545.1">
    <property type="nucleotide sequence ID" value="NZ_LGTC01000001.1"/>
</dbReference>
<keyword evidence="6 13" id="KW-0812">Transmembrane</keyword>
<evidence type="ECO:0000256" key="12">
    <source>
        <dbReference type="ARBA" id="ARBA00023136"/>
    </source>
</evidence>
<keyword evidence="11" id="KW-0902">Two-component regulatory system</keyword>
<keyword evidence="5" id="KW-0808">Transferase</keyword>
<feature type="transmembrane region" description="Helical" evidence="13">
    <location>
        <begin position="38"/>
        <end position="66"/>
    </location>
</feature>
<dbReference type="GO" id="GO:0000155">
    <property type="term" value="F:phosphorelay sensor kinase activity"/>
    <property type="evidence" value="ECO:0007669"/>
    <property type="project" value="InterPro"/>
</dbReference>
<keyword evidence="7" id="KW-0547">Nucleotide-binding</keyword>
<evidence type="ECO:0000256" key="7">
    <source>
        <dbReference type="ARBA" id="ARBA00022741"/>
    </source>
</evidence>
<proteinExistence type="predicted"/>
<reference evidence="17" key="1">
    <citation type="submission" date="2015-07" db="EMBL/GenBank/DDBJ databases">
        <title>Near-Complete Genome Sequence of the Cellulolytic Bacterium Bacteroides (Pseudobacteroides) cellulosolvens ATCC 35603.</title>
        <authorList>
            <person name="Dassa B."/>
            <person name="Utturkar S.M."/>
            <person name="Klingeman D.M."/>
            <person name="Hurt R.A."/>
            <person name="Keller M."/>
            <person name="Xu J."/>
            <person name="Reddy Y.H.K."/>
            <person name="Borovok I."/>
            <person name="Grinberg I.R."/>
            <person name="Lamed R."/>
            <person name="Zhivin O."/>
            <person name="Bayer E.A."/>
            <person name="Brown S.D."/>
        </authorList>
    </citation>
    <scope>NUCLEOTIDE SEQUENCE [LARGE SCALE GENOMIC DNA]</scope>
    <source>
        <strain evidence="17">DSM 2933</strain>
    </source>
</reference>
<dbReference type="PANTHER" id="PTHR43065:SF10">
    <property type="entry name" value="PEROXIDE STRESS-ACTIVATED HISTIDINE KINASE MAK3"/>
    <property type="match status" value="1"/>
</dbReference>
<dbReference type="InterPro" id="IPR003594">
    <property type="entry name" value="HATPase_dom"/>
</dbReference>
<dbReference type="EC" id="2.7.13.3" evidence="3"/>
<keyword evidence="17" id="KW-1185">Reference proteome</keyword>
<keyword evidence="8 16" id="KW-0418">Kinase</keyword>
<dbReference type="GO" id="GO:0005524">
    <property type="term" value="F:ATP binding"/>
    <property type="evidence" value="ECO:0007669"/>
    <property type="project" value="UniProtKB-KW"/>
</dbReference>
<evidence type="ECO:0000256" key="3">
    <source>
        <dbReference type="ARBA" id="ARBA00012438"/>
    </source>
</evidence>
<feature type="transmembrane region" description="Helical" evidence="13">
    <location>
        <begin position="7"/>
        <end position="26"/>
    </location>
</feature>
<evidence type="ECO:0000256" key="1">
    <source>
        <dbReference type="ARBA" id="ARBA00000085"/>
    </source>
</evidence>
<dbReference type="SUPFAM" id="SSF47384">
    <property type="entry name" value="Homodimeric domain of signal transducing histidine kinase"/>
    <property type="match status" value="1"/>
</dbReference>
<name>A0A0L6JQN2_9FIRM</name>
<comment type="caution">
    <text evidence="16">The sequence shown here is derived from an EMBL/GenBank/DDBJ whole genome shotgun (WGS) entry which is preliminary data.</text>
</comment>
<dbReference type="PANTHER" id="PTHR43065">
    <property type="entry name" value="SENSOR HISTIDINE KINASE"/>
    <property type="match status" value="1"/>
</dbReference>
<dbReference type="InterPro" id="IPR035965">
    <property type="entry name" value="PAS-like_dom_sf"/>
</dbReference>
<dbReference type="SUPFAM" id="SSF55874">
    <property type="entry name" value="ATPase domain of HSP90 chaperone/DNA topoisomerase II/histidine kinase"/>
    <property type="match status" value="1"/>
</dbReference>
<evidence type="ECO:0000256" key="4">
    <source>
        <dbReference type="ARBA" id="ARBA00022553"/>
    </source>
</evidence>
<comment type="subcellular location">
    <subcellularLocation>
        <location evidence="2">Membrane</location>
        <topology evidence="2">Multi-pass membrane protein</topology>
    </subcellularLocation>
</comment>
<feature type="domain" description="PAC" evidence="15">
    <location>
        <begin position="192"/>
        <end position="244"/>
    </location>
</feature>
<keyword evidence="10 13" id="KW-1133">Transmembrane helix</keyword>
<dbReference type="NCBIfam" id="TIGR00229">
    <property type="entry name" value="sensory_box"/>
    <property type="match status" value="1"/>
</dbReference>
<dbReference type="InterPro" id="IPR036890">
    <property type="entry name" value="HATPase_C_sf"/>
</dbReference>
<dbReference type="Proteomes" id="UP000036923">
    <property type="component" value="Unassembled WGS sequence"/>
</dbReference>
<dbReference type="SMART" id="SM00388">
    <property type="entry name" value="HisKA"/>
    <property type="match status" value="1"/>
</dbReference>
<dbReference type="STRING" id="398512.Bccel_3364"/>
<dbReference type="SMART" id="SM00387">
    <property type="entry name" value="HATPase_c"/>
    <property type="match status" value="1"/>
</dbReference>
<evidence type="ECO:0000256" key="9">
    <source>
        <dbReference type="ARBA" id="ARBA00022840"/>
    </source>
</evidence>
<dbReference type="InterPro" id="IPR000700">
    <property type="entry name" value="PAS-assoc_C"/>
</dbReference>
<dbReference type="eggNOG" id="COG3852">
    <property type="taxonomic scope" value="Bacteria"/>
</dbReference>
<comment type="catalytic activity">
    <reaction evidence="1">
        <text>ATP + protein L-histidine = ADP + protein N-phospho-L-histidine.</text>
        <dbReference type="EC" id="2.7.13.3"/>
    </reaction>
</comment>
<dbReference type="InterPro" id="IPR038318">
    <property type="entry name" value="KdpD_sf"/>
</dbReference>
<dbReference type="CDD" id="cd00082">
    <property type="entry name" value="HisKA"/>
    <property type="match status" value="1"/>
</dbReference>
<evidence type="ECO:0000259" key="14">
    <source>
        <dbReference type="PROSITE" id="PS50109"/>
    </source>
</evidence>
<protein>
    <recommendedName>
        <fullName evidence="3">histidine kinase</fullName>
        <ecNumber evidence="3">2.7.13.3</ecNumber>
    </recommendedName>
</protein>
<dbReference type="SMART" id="SM00091">
    <property type="entry name" value="PAS"/>
    <property type="match status" value="1"/>
</dbReference>